<dbReference type="AlphaFoldDB" id="A0A0R3QZ24"/>
<evidence type="ECO:0000313" key="3">
    <source>
        <dbReference type="WBParaSite" id="BTMF_0001299801-mRNA-1"/>
    </source>
</evidence>
<accession>A0A0R3QZ24</accession>
<evidence type="ECO:0000313" key="1">
    <source>
        <dbReference type="EMBL" id="VDO37563.1"/>
    </source>
</evidence>
<organism evidence="3">
    <name type="scientific">Brugia timori</name>
    <dbReference type="NCBI Taxonomy" id="42155"/>
    <lineage>
        <taxon>Eukaryota</taxon>
        <taxon>Metazoa</taxon>
        <taxon>Ecdysozoa</taxon>
        <taxon>Nematoda</taxon>
        <taxon>Chromadorea</taxon>
        <taxon>Rhabditida</taxon>
        <taxon>Spirurina</taxon>
        <taxon>Spiruromorpha</taxon>
        <taxon>Filarioidea</taxon>
        <taxon>Onchocercidae</taxon>
        <taxon>Brugia</taxon>
    </lineage>
</organism>
<evidence type="ECO:0000313" key="2">
    <source>
        <dbReference type="Proteomes" id="UP000280834"/>
    </source>
</evidence>
<name>A0A0R3QZ24_9BILA</name>
<protein>
    <submittedName>
        <fullName evidence="3">DUF5641 domain-containing protein</fullName>
    </submittedName>
</protein>
<dbReference type="Proteomes" id="UP000280834">
    <property type="component" value="Unassembled WGS sequence"/>
</dbReference>
<keyword evidence="2" id="KW-1185">Reference proteome</keyword>
<sequence>MENDAGRYKQVLQTLIWQRWQNSRIFGPAIPSLLLPPYKQTRNNTS</sequence>
<dbReference type="WBParaSite" id="BTMF_0001299801-mRNA-1">
    <property type="protein sequence ID" value="BTMF_0001299801-mRNA-1"/>
    <property type="gene ID" value="BTMF_0001299801"/>
</dbReference>
<proteinExistence type="predicted"/>
<gene>
    <name evidence="1" type="ORF">BTMF_LOCUS11010</name>
</gene>
<dbReference type="EMBL" id="UZAG01017979">
    <property type="protein sequence ID" value="VDO37563.1"/>
    <property type="molecule type" value="Genomic_DNA"/>
</dbReference>
<reference evidence="3" key="1">
    <citation type="submission" date="2017-02" db="UniProtKB">
        <authorList>
            <consortium name="WormBaseParasite"/>
        </authorList>
    </citation>
    <scope>IDENTIFICATION</scope>
</reference>
<reference evidence="1 2" key="2">
    <citation type="submission" date="2018-11" db="EMBL/GenBank/DDBJ databases">
        <authorList>
            <consortium name="Pathogen Informatics"/>
        </authorList>
    </citation>
    <scope>NUCLEOTIDE SEQUENCE [LARGE SCALE GENOMIC DNA]</scope>
</reference>